<evidence type="ECO:0000259" key="2">
    <source>
        <dbReference type="PROSITE" id="PS50173"/>
    </source>
</evidence>
<evidence type="ECO:0000313" key="4">
    <source>
        <dbReference type="Proteomes" id="UP001595530"/>
    </source>
</evidence>
<dbReference type="InterPro" id="IPR043128">
    <property type="entry name" value="Rev_trsase/Diguanyl_cyclase"/>
</dbReference>
<keyword evidence="4" id="KW-1185">Reference proteome</keyword>
<dbReference type="RefSeq" id="WP_390332041.1">
    <property type="nucleotide sequence ID" value="NZ_JBHRTP010000052.1"/>
</dbReference>
<dbReference type="Gene3D" id="3.30.70.270">
    <property type="match status" value="1"/>
</dbReference>
<sequence>MNVPPRRIAHLDMDAFYASVELLRYPELRGVPVVIGGR</sequence>
<dbReference type="InterPro" id="IPR001126">
    <property type="entry name" value="UmuC"/>
</dbReference>
<comment type="similarity">
    <text evidence="1">Belongs to the DNA polymerase type-Y family.</text>
</comment>
<dbReference type="Proteomes" id="UP001595530">
    <property type="component" value="Unassembled WGS sequence"/>
</dbReference>
<dbReference type="SUPFAM" id="SSF56672">
    <property type="entry name" value="DNA/RNA polymerases"/>
    <property type="match status" value="1"/>
</dbReference>
<accession>A0ABV7F3D4</accession>
<gene>
    <name evidence="3" type="ORF">ACFOFO_16155</name>
</gene>
<dbReference type="EMBL" id="JBHRTP010000052">
    <property type="protein sequence ID" value="MFC3109475.1"/>
    <property type="molecule type" value="Genomic_DNA"/>
</dbReference>
<proteinExistence type="inferred from homology"/>
<protein>
    <recommendedName>
        <fullName evidence="2">UmuC domain-containing protein</fullName>
    </recommendedName>
</protein>
<comment type="caution">
    <text evidence="3">The sequence shown here is derived from an EMBL/GenBank/DDBJ whole genome shotgun (WGS) entry which is preliminary data.</text>
</comment>
<organism evidence="3 4">
    <name type="scientific">Undibacterium arcticum</name>
    <dbReference type="NCBI Taxonomy" id="1762892"/>
    <lineage>
        <taxon>Bacteria</taxon>
        <taxon>Pseudomonadati</taxon>
        <taxon>Pseudomonadota</taxon>
        <taxon>Betaproteobacteria</taxon>
        <taxon>Burkholderiales</taxon>
        <taxon>Oxalobacteraceae</taxon>
        <taxon>Undibacterium</taxon>
    </lineage>
</organism>
<dbReference type="Pfam" id="PF00817">
    <property type="entry name" value="IMS"/>
    <property type="match status" value="1"/>
</dbReference>
<name>A0ABV7F3D4_9BURK</name>
<reference evidence="4" key="1">
    <citation type="journal article" date="2019" name="Int. J. Syst. Evol. Microbiol.">
        <title>The Global Catalogue of Microorganisms (GCM) 10K type strain sequencing project: providing services to taxonomists for standard genome sequencing and annotation.</title>
        <authorList>
            <consortium name="The Broad Institute Genomics Platform"/>
            <consortium name="The Broad Institute Genome Sequencing Center for Infectious Disease"/>
            <person name="Wu L."/>
            <person name="Ma J."/>
        </authorList>
    </citation>
    <scope>NUCLEOTIDE SEQUENCE [LARGE SCALE GENOMIC DNA]</scope>
    <source>
        <strain evidence="4">KCTC 42986</strain>
    </source>
</reference>
<feature type="non-terminal residue" evidence="3">
    <location>
        <position position="38"/>
    </location>
</feature>
<dbReference type="Gene3D" id="3.40.1170.60">
    <property type="match status" value="1"/>
</dbReference>
<dbReference type="InterPro" id="IPR043502">
    <property type="entry name" value="DNA/RNA_pol_sf"/>
</dbReference>
<evidence type="ECO:0000256" key="1">
    <source>
        <dbReference type="ARBA" id="ARBA00010945"/>
    </source>
</evidence>
<evidence type="ECO:0000313" key="3">
    <source>
        <dbReference type="EMBL" id="MFC3109475.1"/>
    </source>
</evidence>
<dbReference type="PROSITE" id="PS50173">
    <property type="entry name" value="UMUC"/>
    <property type="match status" value="1"/>
</dbReference>
<feature type="domain" description="UmuC" evidence="2">
    <location>
        <begin position="8"/>
        <end position="38"/>
    </location>
</feature>